<keyword evidence="1" id="KW-0812">Transmembrane</keyword>
<dbReference type="OrthoDB" id="1440507at2"/>
<keyword evidence="3" id="KW-1185">Reference proteome</keyword>
<evidence type="ECO:0000256" key="1">
    <source>
        <dbReference type="SAM" id="Phobius"/>
    </source>
</evidence>
<dbReference type="EMBL" id="FNGV01000005">
    <property type="protein sequence ID" value="SDM13681.1"/>
    <property type="molecule type" value="Genomic_DNA"/>
</dbReference>
<sequence>MNEKRNRPWVFWVSIALNVILLLYMLFWGKSSSIATDPEKAINDQLISISQSDSLSSEYVKTRYSLINESLGYDDDRNFWFSMNTLENYIAYVKKESEKNGYTNLGLRIYNAAYPKRADKTWPKPGYATVVIVPTFEEEHPERSGFVPMPPPPPTDAANIKRLNYAHGGN</sequence>
<evidence type="ECO:0000313" key="2">
    <source>
        <dbReference type="EMBL" id="SDM13681.1"/>
    </source>
</evidence>
<keyword evidence="1" id="KW-0472">Membrane</keyword>
<proteinExistence type="predicted"/>
<gene>
    <name evidence="2" type="ORF">SAMN04488514_105176</name>
</gene>
<dbReference type="RefSeq" id="WP_089889420.1">
    <property type="nucleotide sequence ID" value="NZ_FNGV01000005.1"/>
</dbReference>
<protein>
    <submittedName>
        <fullName evidence="2">Uncharacterized protein</fullName>
    </submittedName>
</protein>
<name>A0A1G9QS40_9FLAO</name>
<dbReference type="STRING" id="192904.SAMN04488514_105176"/>
<accession>A0A1G9QS40</accession>
<dbReference type="Proteomes" id="UP000199440">
    <property type="component" value="Unassembled WGS sequence"/>
</dbReference>
<dbReference type="AlphaFoldDB" id="A0A1G9QS40"/>
<feature type="transmembrane region" description="Helical" evidence="1">
    <location>
        <begin position="9"/>
        <end position="28"/>
    </location>
</feature>
<keyword evidence="1" id="KW-1133">Transmembrane helix</keyword>
<organism evidence="2 3">
    <name type="scientific">Kriegella aquimaris</name>
    <dbReference type="NCBI Taxonomy" id="192904"/>
    <lineage>
        <taxon>Bacteria</taxon>
        <taxon>Pseudomonadati</taxon>
        <taxon>Bacteroidota</taxon>
        <taxon>Flavobacteriia</taxon>
        <taxon>Flavobacteriales</taxon>
        <taxon>Flavobacteriaceae</taxon>
        <taxon>Kriegella</taxon>
    </lineage>
</organism>
<evidence type="ECO:0000313" key="3">
    <source>
        <dbReference type="Proteomes" id="UP000199440"/>
    </source>
</evidence>
<reference evidence="2 3" key="1">
    <citation type="submission" date="2016-10" db="EMBL/GenBank/DDBJ databases">
        <authorList>
            <person name="de Groot N.N."/>
        </authorList>
    </citation>
    <scope>NUCLEOTIDE SEQUENCE [LARGE SCALE GENOMIC DNA]</scope>
    <source>
        <strain evidence="2 3">DSM 19886</strain>
    </source>
</reference>